<evidence type="ECO:0000256" key="1">
    <source>
        <dbReference type="ARBA" id="ARBA00022741"/>
    </source>
</evidence>
<evidence type="ECO:0000256" key="4">
    <source>
        <dbReference type="ARBA" id="ARBA00022840"/>
    </source>
</evidence>
<accession>A0ABW0P137</accession>
<keyword evidence="7" id="KW-1185">Reference proteome</keyword>
<dbReference type="Gene3D" id="3.40.50.300">
    <property type="entry name" value="P-loop containing nucleotide triphosphate hydrolases"/>
    <property type="match status" value="3"/>
</dbReference>
<evidence type="ECO:0000313" key="6">
    <source>
        <dbReference type="EMBL" id="MFC5506215.1"/>
    </source>
</evidence>
<gene>
    <name evidence="6" type="ORF">ACFPN9_13205</name>
</gene>
<dbReference type="InterPro" id="IPR041679">
    <property type="entry name" value="DNA2/NAM7-like_C"/>
</dbReference>
<dbReference type="InterPro" id="IPR027417">
    <property type="entry name" value="P-loop_NTPase"/>
</dbReference>
<dbReference type="CDD" id="cd18043">
    <property type="entry name" value="DEXXQc_SF1"/>
    <property type="match status" value="1"/>
</dbReference>
<keyword evidence="2" id="KW-0378">Hydrolase</keyword>
<comment type="caution">
    <text evidence="6">The sequence shown here is derived from an EMBL/GenBank/DDBJ whole genome shotgun (WGS) entry which is preliminary data.</text>
</comment>
<evidence type="ECO:0000256" key="3">
    <source>
        <dbReference type="ARBA" id="ARBA00022806"/>
    </source>
</evidence>
<protein>
    <submittedName>
        <fullName evidence="6">AAA domain-containing protein</fullName>
    </submittedName>
</protein>
<keyword evidence="1" id="KW-0547">Nucleotide-binding</keyword>
<dbReference type="SUPFAM" id="SSF52540">
    <property type="entry name" value="P-loop containing nucleoside triphosphate hydrolases"/>
    <property type="match status" value="1"/>
</dbReference>
<evidence type="ECO:0000259" key="5">
    <source>
        <dbReference type="Pfam" id="PF13087"/>
    </source>
</evidence>
<dbReference type="InterPro" id="IPR025103">
    <property type="entry name" value="DUF4011"/>
</dbReference>
<dbReference type="PANTHER" id="PTHR43788">
    <property type="entry name" value="DNA2/NAM7 HELICASE FAMILY MEMBER"/>
    <property type="match status" value="1"/>
</dbReference>
<evidence type="ECO:0000256" key="2">
    <source>
        <dbReference type="ARBA" id="ARBA00022801"/>
    </source>
</evidence>
<dbReference type="RefSeq" id="WP_377817178.1">
    <property type="nucleotide sequence ID" value="NZ_JBHSLU010000037.1"/>
</dbReference>
<dbReference type="PANTHER" id="PTHR43788:SF8">
    <property type="entry name" value="DNA-BINDING PROTEIN SMUBP-2"/>
    <property type="match status" value="1"/>
</dbReference>
<dbReference type="EMBL" id="JBHSLU010000037">
    <property type="protein sequence ID" value="MFC5506215.1"/>
    <property type="molecule type" value="Genomic_DNA"/>
</dbReference>
<dbReference type="Pfam" id="PF13195">
    <property type="entry name" value="DUF4011"/>
    <property type="match status" value="1"/>
</dbReference>
<dbReference type="Pfam" id="PF13245">
    <property type="entry name" value="AAA_19"/>
    <property type="match status" value="1"/>
</dbReference>
<keyword evidence="4" id="KW-0067">ATP-binding</keyword>
<sequence length="729" mass="79319">MTENTISAAIAKFRALISVQNNRSTLYNLPKGGSRTLFIDADATAVHVALASGDEFEIGRGILAPAKDDVSQFELIASLDDQIILEHGLSSLYCALGFVEWAESAEVKPRTAPLLLVPLKAERNPAGTYMVRQAGRPMLNEPLLQRLGLQKSSIPADDPLSYRPKKSHTRVKGFSNHAAIGLFSTVRTMLAERLDVAFDGTFASHPLVSNLLHPAHKEDPGRADIENFSGSIETHLPCDTHQYQAVALASAGRSIIVHGPPGTGKTQTITNIIAHVTEAGKRVLLLSEAAIALAPIIERLGSRVAAGDMLDLSVDDSTSLRGNHGRMADLRDDLNAIPEPRRPIITITTAVGYLAAIPPHWSFDIVIIDEASKMRMSYALPAIAAAKQVVIVGDHQQCGPSIIIQFSQDGSVAMDGDMSILEAARVAKLDAVHLTRHYRSKHPSLIDFSNERFYMRRLIAAPSLHPRGEYGCILHEVRGTFEGWTNLAEADALTKRVLHQLASDETSTIAVIAATYQQCVVIAKRIRAADPIGYKRISVMHASACQGVEYDVVYLSLTHGPDSRGFQRRNFGILSDIDGHKVLNVCLTRARKRTEVFSSVETSGLDPFARTPIGALADFLLSYSGHRELEAAAVIPTPLFRVLKLNGYGVRDNDHNVLVTSDGQNLAAIQIIGLADALDEKSERAQLENSGWRVTSIPAEILDKDRFVLDPAVANMLKDLDNFKGRGIL</sequence>
<dbReference type="Proteomes" id="UP001596060">
    <property type="component" value="Unassembled WGS sequence"/>
</dbReference>
<organism evidence="6 7">
    <name type="scientific">Bosea massiliensis</name>
    <dbReference type="NCBI Taxonomy" id="151419"/>
    <lineage>
        <taxon>Bacteria</taxon>
        <taxon>Pseudomonadati</taxon>
        <taxon>Pseudomonadota</taxon>
        <taxon>Alphaproteobacteria</taxon>
        <taxon>Hyphomicrobiales</taxon>
        <taxon>Boseaceae</taxon>
        <taxon>Bosea</taxon>
    </lineage>
</organism>
<dbReference type="InterPro" id="IPR050534">
    <property type="entry name" value="Coronavir_polyprotein_1ab"/>
</dbReference>
<reference evidence="7" key="1">
    <citation type="journal article" date="2019" name="Int. J. Syst. Evol. Microbiol.">
        <title>The Global Catalogue of Microorganisms (GCM) 10K type strain sequencing project: providing services to taxonomists for standard genome sequencing and annotation.</title>
        <authorList>
            <consortium name="The Broad Institute Genomics Platform"/>
            <consortium name="The Broad Institute Genome Sequencing Center for Infectious Disease"/>
            <person name="Wu L."/>
            <person name="Ma J."/>
        </authorList>
    </citation>
    <scope>NUCLEOTIDE SEQUENCE [LARGE SCALE GENOMIC DNA]</scope>
    <source>
        <strain evidence="7">CCUG 43117</strain>
    </source>
</reference>
<dbReference type="Pfam" id="PF13087">
    <property type="entry name" value="AAA_12"/>
    <property type="match status" value="1"/>
</dbReference>
<name>A0ABW0P137_9HYPH</name>
<proteinExistence type="predicted"/>
<evidence type="ECO:0000313" key="7">
    <source>
        <dbReference type="Proteomes" id="UP001596060"/>
    </source>
</evidence>
<keyword evidence="3" id="KW-0347">Helicase</keyword>
<feature type="domain" description="DNA2/NAM7 helicase-like C-terminal" evidence="5">
    <location>
        <begin position="426"/>
        <end position="597"/>
    </location>
</feature>